<evidence type="ECO:0000313" key="18">
    <source>
        <dbReference type="Proteomes" id="UP000282674"/>
    </source>
</evidence>
<evidence type="ECO:0000256" key="14">
    <source>
        <dbReference type="SAM" id="MobiDB-lite"/>
    </source>
</evidence>
<evidence type="ECO:0000259" key="16">
    <source>
        <dbReference type="Pfam" id="PF08544"/>
    </source>
</evidence>
<dbReference type="EMBL" id="RFFG01000012">
    <property type="protein sequence ID" value="RMI45755.1"/>
    <property type="molecule type" value="Genomic_DNA"/>
</dbReference>
<feature type="domain" description="GHMP kinase C-terminal" evidence="16">
    <location>
        <begin position="263"/>
        <end position="309"/>
    </location>
</feature>
<dbReference type="HAMAP" id="MF_00384">
    <property type="entry name" value="Homoser_kinase"/>
    <property type="match status" value="1"/>
</dbReference>
<evidence type="ECO:0000313" key="17">
    <source>
        <dbReference type="EMBL" id="RMI45755.1"/>
    </source>
</evidence>
<dbReference type="GO" id="GO:0005737">
    <property type="term" value="C:cytoplasm"/>
    <property type="evidence" value="ECO:0007669"/>
    <property type="project" value="UniProtKB-SubCell"/>
</dbReference>
<dbReference type="PRINTS" id="PR00958">
    <property type="entry name" value="HOMSERKINASE"/>
</dbReference>
<dbReference type="EC" id="2.7.1.39" evidence="3 13"/>
<feature type="domain" description="GHMP kinase N-terminal" evidence="15">
    <location>
        <begin position="118"/>
        <end position="191"/>
    </location>
</feature>
<evidence type="ECO:0000256" key="11">
    <source>
        <dbReference type="ARBA" id="ARBA00049375"/>
    </source>
</evidence>
<keyword evidence="9 13" id="KW-0418">Kinase</keyword>
<dbReference type="GO" id="GO:0005524">
    <property type="term" value="F:ATP binding"/>
    <property type="evidence" value="ECO:0007669"/>
    <property type="project" value="UniProtKB-UniRule"/>
</dbReference>
<name>A0A3M2MAX2_9ACTN</name>
<keyword evidence="5 13" id="KW-0028">Amino-acid biosynthesis</keyword>
<evidence type="ECO:0000256" key="3">
    <source>
        <dbReference type="ARBA" id="ARBA00012078"/>
    </source>
</evidence>
<comment type="function">
    <text evidence="12 13">Catalyzes the ATP-dependent phosphorylation of L-homoserine to L-homoserine phosphate.</text>
</comment>
<evidence type="ECO:0000259" key="15">
    <source>
        <dbReference type="Pfam" id="PF00288"/>
    </source>
</evidence>
<dbReference type="PANTHER" id="PTHR20861:SF1">
    <property type="entry name" value="HOMOSERINE KINASE"/>
    <property type="match status" value="1"/>
</dbReference>
<keyword evidence="13" id="KW-0963">Cytoplasm</keyword>
<dbReference type="AlphaFoldDB" id="A0A3M2MAX2"/>
<comment type="catalytic activity">
    <reaction evidence="11 13">
        <text>L-homoserine + ATP = O-phospho-L-homoserine + ADP + H(+)</text>
        <dbReference type="Rhea" id="RHEA:13985"/>
        <dbReference type="ChEBI" id="CHEBI:15378"/>
        <dbReference type="ChEBI" id="CHEBI:30616"/>
        <dbReference type="ChEBI" id="CHEBI:57476"/>
        <dbReference type="ChEBI" id="CHEBI:57590"/>
        <dbReference type="ChEBI" id="CHEBI:456216"/>
        <dbReference type="EC" id="2.7.1.39"/>
    </reaction>
</comment>
<dbReference type="InterPro" id="IPR036554">
    <property type="entry name" value="GHMP_kinase_C_sf"/>
</dbReference>
<evidence type="ECO:0000256" key="12">
    <source>
        <dbReference type="ARBA" id="ARBA00049954"/>
    </source>
</evidence>
<evidence type="ECO:0000256" key="5">
    <source>
        <dbReference type="ARBA" id="ARBA00022605"/>
    </source>
</evidence>
<gene>
    <name evidence="13" type="primary">thrB</name>
    <name evidence="17" type="ORF">EBO15_09205</name>
</gene>
<feature type="compositionally biased region" description="Low complexity" evidence="14">
    <location>
        <begin position="17"/>
        <end position="37"/>
    </location>
</feature>
<feature type="binding site" evidence="13">
    <location>
        <begin position="136"/>
        <end position="146"/>
    </location>
    <ligand>
        <name>ATP</name>
        <dbReference type="ChEBI" id="CHEBI:30616"/>
    </ligand>
</feature>
<organism evidence="17 18">
    <name type="scientific">Actinomadura harenae</name>
    <dbReference type="NCBI Taxonomy" id="2483351"/>
    <lineage>
        <taxon>Bacteria</taxon>
        <taxon>Bacillati</taxon>
        <taxon>Actinomycetota</taxon>
        <taxon>Actinomycetes</taxon>
        <taxon>Streptosporangiales</taxon>
        <taxon>Thermomonosporaceae</taxon>
        <taxon>Actinomadura</taxon>
    </lineage>
</organism>
<dbReference type="Proteomes" id="UP000282674">
    <property type="component" value="Unassembled WGS sequence"/>
</dbReference>
<dbReference type="Gene3D" id="3.30.70.890">
    <property type="entry name" value="GHMP kinase, C-terminal domain"/>
    <property type="match status" value="1"/>
</dbReference>
<keyword evidence="7 13" id="KW-0791">Threonine biosynthesis</keyword>
<evidence type="ECO:0000256" key="7">
    <source>
        <dbReference type="ARBA" id="ARBA00022697"/>
    </source>
</evidence>
<feature type="compositionally biased region" description="Pro residues" evidence="14">
    <location>
        <begin position="1"/>
        <end position="16"/>
    </location>
</feature>
<evidence type="ECO:0000256" key="13">
    <source>
        <dbReference type="HAMAP-Rule" id="MF_00384"/>
    </source>
</evidence>
<comment type="caution">
    <text evidence="17">The sequence shown here is derived from an EMBL/GenBank/DDBJ whole genome shotgun (WGS) entry which is preliminary data.</text>
</comment>
<dbReference type="InterPro" id="IPR013750">
    <property type="entry name" value="GHMP_kinase_C_dom"/>
</dbReference>
<dbReference type="InterPro" id="IPR006203">
    <property type="entry name" value="GHMP_knse_ATP-bd_CS"/>
</dbReference>
<keyword evidence="6 13" id="KW-0808">Transferase</keyword>
<dbReference type="NCBIfam" id="TIGR00191">
    <property type="entry name" value="thrB"/>
    <property type="match status" value="1"/>
</dbReference>
<dbReference type="UniPathway" id="UPA00050">
    <property type="reaction ID" value="UER00064"/>
</dbReference>
<evidence type="ECO:0000256" key="2">
    <source>
        <dbReference type="ARBA" id="ARBA00007370"/>
    </source>
</evidence>
<comment type="similarity">
    <text evidence="2 13">Belongs to the GHMP kinase family. Homoserine kinase subfamily.</text>
</comment>
<dbReference type="SUPFAM" id="SSF55060">
    <property type="entry name" value="GHMP Kinase, C-terminal domain"/>
    <property type="match status" value="1"/>
</dbReference>
<dbReference type="InterPro" id="IPR006204">
    <property type="entry name" value="GHMP_kinase_N_dom"/>
</dbReference>
<dbReference type="InterPro" id="IPR014721">
    <property type="entry name" value="Ribsml_uS5_D2-typ_fold_subgr"/>
</dbReference>
<protein>
    <recommendedName>
        <fullName evidence="4 13">Homoserine kinase</fullName>
        <shortName evidence="13">HK</shortName>
        <shortName evidence="13">HSK</shortName>
        <ecNumber evidence="3 13">2.7.1.39</ecNumber>
    </recommendedName>
</protein>
<dbReference type="Gene3D" id="3.30.230.10">
    <property type="match status" value="1"/>
</dbReference>
<dbReference type="PROSITE" id="PS00627">
    <property type="entry name" value="GHMP_KINASES_ATP"/>
    <property type="match status" value="1"/>
</dbReference>
<dbReference type="InterPro" id="IPR000870">
    <property type="entry name" value="Homoserine_kinase"/>
</dbReference>
<evidence type="ECO:0000256" key="4">
    <source>
        <dbReference type="ARBA" id="ARBA00017858"/>
    </source>
</evidence>
<dbReference type="Pfam" id="PF08544">
    <property type="entry name" value="GHMP_kinases_C"/>
    <property type="match status" value="1"/>
</dbReference>
<keyword evidence="8 13" id="KW-0547">Nucleotide-binding</keyword>
<dbReference type="PANTHER" id="PTHR20861">
    <property type="entry name" value="HOMOSERINE/4-DIPHOSPHOCYTIDYL-2-C-METHYL-D-ERYTHRITOL KINASE"/>
    <property type="match status" value="1"/>
</dbReference>
<proteinExistence type="inferred from homology"/>
<reference evidence="17 18" key="1">
    <citation type="submission" date="2018-10" db="EMBL/GenBank/DDBJ databases">
        <title>Isolation from soil.</title>
        <authorList>
            <person name="Hu J."/>
        </authorList>
    </citation>
    <scope>NUCLEOTIDE SEQUENCE [LARGE SCALE GENOMIC DNA]</scope>
    <source>
        <strain evidence="17 18">NEAU-Ht49</strain>
    </source>
</reference>
<dbReference type="OrthoDB" id="9769912at2"/>
<evidence type="ECO:0000256" key="9">
    <source>
        <dbReference type="ARBA" id="ARBA00022777"/>
    </source>
</evidence>
<dbReference type="RefSeq" id="WP_122193939.1">
    <property type="nucleotide sequence ID" value="NZ_JBHSKC010000001.1"/>
</dbReference>
<keyword evidence="18" id="KW-1185">Reference proteome</keyword>
<dbReference type="InterPro" id="IPR020568">
    <property type="entry name" value="Ribosomal_Su5_D2-typ_SF"/>
</dbReference>
<accession>A0A3M2MAX2</accession>
<dbReference type="GO" id="GO:0009088">
    <property type="term" value="P:threonine biosynthetic process"/>
    <property type="evidence" value="ECO:0007669"/>
    <property type="project" value="UniProtKB-UniRule"/>
</dbReference>
<feature type="region of interest" description="Disordered" evidence="14">
    <location>
        <begin position="1"/>
        <end position="37"/>
    </location>
</feature>
<evidence type="ECO:0000256" key="1">
    <source>
        <dbReference type="ARBA" id="ARBA00005015"/>
    </source>
</evidence>
<comment type="subcellular location">
    <subcellularLocation>
        <location evidence="13">Cytoplasm</location>
    </subcellularLocation>
</comment>
<dbReference type="GO" id="GO:0004413">
    <property type="term" value="F:homoserine kinase activity"/>
    <property type="evidence" value="ECO:0007669"/>
    <property type="project" value="UniProtKB-UniRule"/>
</dbReference>
<evidence type="ECO:0000256" key="10">
    <source>
        <dbReference type="ARBA" id="ARBA00022840"/>
    </source>
</evidence>
<dbReference type="SUPFAM" id="SSF54211">
    <property type="entry name" value="Ribosomal protein S5 domain 2-like"/>
    <property type="match status" value="1"/>
</dbReference>
<dbReference type="Pfam" id="PF00288">
    <property type="entry name" value="GHMP_kinases_N"/>
    <property type="match status" value="1"/>
</dbReference>
<evidence type="ECO:0000256" key="6">
    <source>
        <dbReference type="ARBA" id="ARBA00022679"/>
    </source>
</evidence>
<evidence type="ECO:0000256" key="8">
    <source>
        <dbReference type="ARBA" id="ARBA00022741"/>
    </source>
</evidence>
<sequence>MTPEPRPTPEPSPAPEPSAASEPAAASEPVVASGPAATAGRRVTVDVPATSANLGPGFDSLGLALTLSDEVTVELGGDGVVIEVEGEGAEVADRGDRHLIVTTIRAALEAIDGLAGTGEAARLGRGVRLRCVNRIPHSRGLGSSSAAIVAGVTAARALHPAGGAMDDAAALRLAADIEGHPDNVAPCLLGGLTIAWGDRAVRLDLDREVVAFVPETRLATEQARGLLPGTVPHADAAANAGRAALLVTALTHGLDEATLLAATEDRLHQEYRAPAMPESAALIRDLRERGVPAVVSGAGPTVLAFTSASRIDSNACGVGNGWHVHPLRVAPAGASVRV</sequence>
<comment type="pathway">
    <text evidence="1 13">Amino-acid biosynthesis; L-threonine biosynthesis; L-threonine from L-aspartate: step 4/5.</text>
</comment>
<keyword evidence="10 13" id="KW-0067">ATP-binding</keyword>